<reference evidence="1" key="1">
    <citation type="submission" date="2020-04" db="EMBL/GenBank/DDBJ databases">
        <authorList>
            <person name="Chiriac C."/>
            <person name="Salcher M."/>
            <person name="Ghai R."/>
            <person name="Kavagutti S V."/>
        </authorList>
    </citation>
    <scope>NUCLEOTIDE SEQUENCE</scope>
</reference>
<accession>A0A6J5L4U6</accession>
<dbReference type="EMBL" id="LR796230">
    <property type="protein sequence ID" value="CAB4128572.1"/>
    <property type="molecule type" value="Genomic_DNA"/>
</dbReference>
<sequence length="459" mass="48759">MGNGTGDITRLVPSERGDLSDVLSLQSLVYDAMARTIGALLGSGSGCLSPFKVTLSNDGVHWYAQLGAFAMYHSVPTLTDDSGTTYKGWDGRVLLHDPTQANSPALSKIDYAAAKAAAEAAFSGAGLDYFGTAGAWPFIWARPILVDEDVQGRRKWDTGQEKAVTMATRSRVRIEFSLGKNNTSPPDPDGGASWGIIGKFVDWTGDSGALVPTIQPLSVWDNPEKVATTGEAGNWFDTGFGSNLGDHPKTTVSPFLDALESGSAVRTAGGDAGFTPTGKNRDLGLIQLLHIIRAVDGKFRSPTPWRFYESDAPETFAQIADDVANLIPSQITDLQMQITDLTAAFGARLARYESNFVILSGYIGWDGSAWGFDASLRAYLCGSVGFSGMGTGAVEITLGTVTGLSYKIVAAHANLVEDGVRGYCTIAISAPNRLSAYIFDSAETATNHAFFLTVYATKV</sequence>
<evidence type="ECO:0000313" key="1">
    <source>
        <dbReference type="EMBL" id="CAB4128572.1"/>
    </source>
</evidence>
<protein>
    <submittedName>
        <fullName evidence="1">Uncharacterized protein</fullName>
    </submittedName>
</protein>
<name>A0A6J5L4U6_9CAUD</name>
<proteinExistence type="predicted"/>
<gene>
    <name evidence="1" type="ORF">UFOVP114_43</name>
</gene>
<organism evidence="1">
    <name type="scientific">uncultured Caudovirales phage</name>
    <dbReference type="NCBI Taxonomy" id="2100421"/>
    <lineage>
        <taxon>Viruses</taxon>
        <taxon>Duplodnaviria</taxon>
        <taxon>Heunggongvirae</taxon>
        <taxon>Uroviricota</taxon>
        <taxon>Caudoviricetes</taxon>
        <taxon>Peduoviridae</taxon>
        <taxon>Maltschvirus</taxon>
        <taxon>Maltschvirus maltsch</taxon>
    </lineage>
</organism>